<keyword evidence="4" id="KW-1003">Cell membrane</keyword>
<feature type="transmembrane region" description="Helical" evidence="9">
    <location>
        <begin position="188"/>
        <end position="207"/>
    </location>
</feature>
<evidence type="ECO:0000256" key="5">
    <source>
        <dbReference type="ARBA" id="ARBA00022692"/>
    </source>
</evidence>
<comment type="subcellular location">
    <subcellularLocation>
        <location evidence="1">Cell inner membrane</location>
        <topology evidence="1">Multi-pass membrane protein</topology>
    </subcellularLocation>
    <subcellularLocation>
        <location evidence="9">Cell membrane</location>
        <topology evidence="9">Multi-pass membrane protein</topology>
    </subcellularLocation>
</comment>
<dbReference type="GO" id="GO:0043190">
    <property type="term" value="C:ATP-binding cassette (ABC) transporter complex"/>
    <property type="evidence" value="ECO:0007669"/>
    <property type="project" value="InterPro"/>
</dbReference>
<evidence type="ECO:0000256" key="6">
    <source>
        <dbReference type="ARBA" id="ARBA00022970"/>
    </source>
</evidence>
<gene>
    <name evidence="11" type="ORF">EDD54_0938</name>
</gene>
<keyword evidence="5 9" id="KW-0812">Transmembrane</keyword>
<dbReference type="Proteomes" id="UP000294547">
    <property type="component" value="Unassembled WGS sequence"/>
</dbReference>
<dbReference type="OrthoDB" id="9808531at2"/>
<sequence>MTLRDTAPAPLAAPSRAGSWLYDPTIRGIVYQVALALFLVLFGWWIFDNTVQNLRAANIASGFGFMSDRAGFDIAQKPIEFTPDDTHGRAFLVSLVNTLIVAALGIVGATVLGFFAGVARLSPNWLLSKVAMVYVETFRNVPLLLQLLFWYKAVLSVLPGPKQGVVLPLGSNLSNRGLIVPRPVPGDGFGAVEIAVLVAIAAVFVLARWAKSRQEATGQIFPTFRVGAAVVVGLPLVVFLLAGMPLSFEYPELKGFNFVGGFVFKPELMALLLGLVIYTGAFIAEVVRAGIMAISHGQSEAAFALGLKPGVTMRRIIIPQAMRVIIPPLTSQYLNLTKNSSLAVAVGYPDLVAVFAGSTLNITGRAVEVIFLTMGVYLAISLVTAAFMNWFNTRVALIER</sequence>
<dbReference type="AlphaFoldDB" id="A0A4R6RKF8"/>
<dbReference type="InterPro" id="IPR035906">
    <property type="entry name" value="MetI-like_sf"/>
</dbReference>
<accession>A0A4R6RKF8</accession>
<feature type="domain" description="ABC transmembrane type-1" evidence="10">
    <location>
        <begin position="95"/>
        <end position="388"/>
    </location>
</feature>
<evidence type="ECO:0000256" key="1">
    <source>
        <dbReference type="ARBA" id="ARBA00004429"/>
    </source>
</evidence>
<dbReference type="PANTHER" id="PTHR30614:SF37">
    <property type="entry name" value="AMINO-ACID ABC TRANSPORTER PERMEASE PROTEIN YHDX-RELATED"/>
    <property type="match status" value="1"/>
</dbReference>
<organism evidence="11 12">
    <name type="scientific">Oharaeibacter diazotrophicus</name>
    <dbReference type="NCBI Taxonomy" id="1920512"/>
    <lineage>
        <taxon>Bacteria</taxon>
        <taxon>Pseudomonadati</taxon>
        <taxon>Pseudomonadota</taxon>
        <taxon>Alphaproteobacteria</taxon>
        <taxon>Hyphomicrobiales</taxon>
        <taxon>Pleomorphomonadaceae</taxon>
        <taxon>Oharaeibacter</taxon>
    </lineage>
</organism>
<comment type="similarity">
    <text evidence="2">Belongs to the binding-protein-dependent transport system permease family. HisMQ subfamily.</text>
</comment>
<keyword evidence="6" id="KW-0029">Amino-acid transport</keyword>
<evidence type="ECO:0000256" key="8">
    <source>
        <dbReference type="ARBA" id="ARBA00023136"/>
    </source>
</evidence>
<evidence type="ECO:0000256" key="7">
    <source>
        <dbReference type="ARBA" id="ARBA00022989"/>
    </source>
</evidence>
<feature type="transmembrane region" description="Helical" evidence="9">
    <location>
        <begin position="369"/>
        <end position="391"/>
    </location>
</feature>
<dbReference type="GO" id="GO:0006865">
    <property type="term" value="P:amino acid transport"/>
    <property type="evidence" value="ECO:0007669"/>
    <property type="project" value="UniProtKB-KW"/>
</dbReference>
<keyword evidence="8 9" id="KW-0472">Membrane</keyword>
<dbReference type="InterPro" id="IPR000515">
    <property type="entry name" value="MetI-like"/>
</dbReference>
<dbReference type="GO" id="GO:0022857">
    <property type="term" value="F:transmembrane transporter activity"/>
    <property type="evidence" value="ECO:0007669"/>
    <property type="project" value="InterPro"/>
</dbReference>
<feature type="transmembrane region" description="Helical" evidence="9">
    <location>
        <begin position="91"/>
        <end position="119"/>
    </location>
</feature>
<dbReference type="Gene3D" id="1.10.3720.10">
    <property type="entry name" value="MetI-like"/>
    <property type="match status" value="2"/>
</dbReference>
<evidence type="ECO:0000259" key="10">
    <source>
        <dbReference type="PROSITE" id="PS50928"/>
    </source>
</evidence>
<feature type="transmembrane region" description="Helical" evidence="9">
    <location>
        <begin position="342"/>
        <end position="363"/>
    </location>
</feature>
<dbReference type="NCBIfam" id="TIGR01726">
    <property type="entry name" value="HEQRo_perm_3TM"/>
    <property type="match status" value="1"/>
</dbReference>
<dbReference type="PANTHER" id="PTHR30614">
    <property type="entry name" value="MEMBRANE COMPONENT OF AMINO ACID ABC TRANSPORTER"/>
    <property type="match status" value="1"/>
</dbReference>
<evidence type="ECO:0000313" key="11">
    <source>
        <dbReference type="EMBL" id="TDP87053.1"/>
    </source>
</evidence>
<feature type="transmembrane region" description="Helical" evidence="9">
    <location>
        <begin position="228"/>
        <end position="248"/>
    </location>
</feature>
<reference evidence="11 12" key="1">
    <citation type="submission" date="2019-03" db="EMBL/GenBank/DDBJ databases">
        <title>Genomic Encyclopedia of Type Strains, Phase IV (KMG-IV): sequencing the most valuable type-strain genomes for metagenomic binning, comparative biology and taxonomic classification.</title>
        <authorList>
            <person name="Goeker M."/>
        </authorList>
    </citation>
    <scope>NUCLEOTIDE SEQUENCE [LARGE SCALE GENOMIC DNA]</scope>
    <source>
        <strain evidence="11 12">DSM 102969</strain>
    </source>
</reference>
<dbReference type="SUPFAM" id="SSF161098">
    <property type="entry name" value="MetI-like"/>
    <property type="match status" value="2"/>
</dbReference>
<keyword evidence="7 9" id="KW-1133">Transmembrane helix</keyword>
<dbReference type="InterPro" id="IPR043429">
    <property type="entry name" value="ArtM/GltK/GlnP/TcyL/YhdX-like"/>
</dbReference>
<dbReference type="RefSeq" id="WP_126536122.1">
    <property type="nucleotide sequence ID" value="NZ_BSPM01000008.1"/>
</dbReference>
<evidence type="ECO:0000256" key="2">
    <source>
        <dbReference type="ARBA" id="ARBA00010072"/>
    </source>
</evidence>
<keyword evidence="3 9" id="KW-0813">Transport</keyword>
<comment type="caution">
    <text evidence="11">The sequence shown here is derived from an EMBL/GenBank/DDBJ whole genome shotgun (WGS) entry which is preliminary data.</text>
</comment>
<feature type="transmembrane region" description="Helical" evidence="9">
    <location>
        <begin position="29"/>
        <end position="47"/>
    </location>
</feature>
<keyword evidence="12" id="KW-1185">Reference proteome</keyword>
<dbReference type="CDD" id="cd06261">
    <property type="entry name" value="TM_PBP2"/>
    <property type="match status" value="2"/>
</dbReference>
<dbReference type="InterPro" id="IPR010065">
    <property type="entry name" value="AA_ABC_transptr_permease_3TM"/>
</dbReference>
<protein>
    <submittedName>
        <fullName evidence="11">General L-amino acid ABC transporter membrane protein</fullName>
    </submittedName>
</protein>
<proteinExistence type="inferred from homology"/>
<dbReference type="Pfam" id="PF00528">
    <property type="entry name" value="BPD_transp_1"/>
    <property type="match status" value="1"/>
</dbReference>
<dbReference type="PROSITE" id="PS50928">
    <property type="entry name" value="ABC_TM1"/>
    <property type="match status" value="1"/>
</dbReference>
<evidence type="ECO:0000313" key="12">
    <source>
        <dbReference type="Proteomes" id="UP000294547"/>
    </source>
</evidence>
<evidence type="ECO:0000256" key="4">
    <source>
        <dbReference type="ARBA" id="ARBA00022475"/>
    </source>
</evidence>
<feature type="transmembrane region" description="Helical" evidence="9">
    <location>
        <begin position="268"/>
        <end position="287"/>
    </location>
</feature>
<name>A0A4R6RKF8_9HYPH</name>
<evidence type="ECO:0000256" key="9">
    <source>
        <dbReference type="RuleBase" id="RU363032"/>
    </source>
</evidence>
<evidence type="ECO:0000256" key="3">
    <source>
        <dbReference type="ARBA" id="ARBA00022448"/>
    </source>
</evidence>
<dbReference type="EMBL" id="SNXY01000006">
    <property type="protein sequence ID" value="TDP87053.1"/>
    <property type="molecule type" value="Genomic_DNA"/>
</dbReference>